<protein>
    <submittedName>
        <fullName evidence="2">Uncharacterized protein</fullName>
    </submittedName>
</protein>
<feature type="non-terminal residue" evidence="2">
    <location>
        <position position="207"/>
    </location>
</feature>
<feature type="region of interest" description="Disordered" evidence="1">
    <location>
        <begin position="157"/>
        <end position="189"/>
    </location>
</feature>
<reference evidence="2" key="1">
    <citation type="journal article" date="2014" name="Front. Microbiol.">
        <title>High frequency of phylogenetically diverse reductive dehalogenase-homologous genes in deep subseafloor sedimentary metagenomes.</title>
        <authorList>
            <person name="Kawai M."/>
            <person name="Futagami T."/>
            <person name="Toyoda A."/>
            <person name="Takaki Y."/>
            <person name="Nishi S."/>
            <person name="Hori S."/>
            <person name="Arai W."/>
            <person name="Tsubouchi T."/>
            <person name="Morono Y."/>
            <person name="Uchiyama I."/>
            <person name="Ito T."/>
            <person name="Fujiyama A."/>
            <person name="Inagaki F."/>
            <person name="Takami H."/>
        </authorList>
    </citation>
    <scope>NUCLEOTIDE SEQUENCE</scope>
    <source>
        <strain evidence="2">Expedition CK06-06</strain>
    </source>
</reference>
<accession>X1USU4</accession>
<name>X1USU4_9ZZZZ</name>
<evidence type="ECO:0000256" key="1">
    <source>
        <dbReference type="SAM" id="MobiDB-lite"/>
    </source>
</evidence>
<proteinExistence type="predicted"/>
<gene>
    <name evidence="2" type="ORF">S12H4_56994</name>
</gene>
<evidence type="ECO:0000313" key="2">
    <source>
        <dbReference type="EMBL" id="GAJ20529.1"/>
    </source>
</evidence>
<sequence length="207" mass="22142">GYESAIESSKEVISDAAIMASMGAIKYIPSTTMAGKVGQVAAGAGAFGGLTAVRGGSPEEIIVASLMGAGFQGLSLVQQQRALTKYEFELQKKATADIDMWTAEQRNIAAETFNASERSAVDLTKYQRSLRGINSGVNGKYEKAKLDIKKSMAKATQELSHGTKRTKAESKFEKAEAKAHKDIQSGDTAKMARGNRILDFLEKKKAG</sequence>
<dbReference type="EMBL" id="BARW01036781">
    <property type="protein sequence ID" value="GAJ20529.1"/>
    <property type="molecule type" value="Genomic_DNA"/>
</dbReference>
<feature type="compositionally biased region" description="Basic and acidic residues" evidence="1">
    <location>
        <begin position="166"/>
        <end position="184"/>
    </location>
</feature>
<organism evidence="2">
    <name type="scientific">marine sediment metagenome</name>
    <dbReference type="NCBI Taxonomy" id="412755"/>
    <lineage>
        <taxon>unclassified sequences</taxon>
        <taxon>metagenomes</taxon>
        <taxon>ecological metagenomes</taxon>
    </lineage>
</organism>
<dbReference type="AlphaFoldDB" id="X1USU4"/>
<comment type="caution">
    <text evidence="2">The sequence shown here is derived from an EMBL/GenBank/DDBJ whole genome shotgun (WGS) entry which is preliminary data.</text>
</comment>
<feature type="non-terminal residue" evidence="2">
    <location>
        <position position="1"/>
    </location>
</feature>